<evidence type="ECO:0000256" key="7">
    <source>
        <dbReference type="ARBA" id="ARBA00023242"/>
    </source>
</evidence>
<evidence type="ECO:0000259" key="10">
    <source>
        <dbReference type="PROSITE" id="PS00434"/>
    </source>
</evidence>
<evidence type="ECO:0000313" key="11">
    <source>
        <dbReference type="EMBL" id="KAG2301905.1"/>
    </source>
</evidence>
<dbReference type="SMART" id="SM00415">
    <property type="entry name" value="HSF"/>
    <property type="match status" value="1"/>
</dbReference>
<dbReference type="FunFam" id="1.10.10.10:FF:000057">
    <property type="entry name" value="Heat shock transcription factor 1"/>
    <property type="match status" value="1"/>
</dbReference>
<dbReference type="GO" id="GO:0005634">
    <property type="term" value="C:nucleus"/>
    <property type="evidence" value="ECO:0007669"/>
    <property type="project" value="UniProtKB-SubCell"/>
</dbReference>
<comment type="similarity">
    <text evidence="8">Belongs to the HSF family. Class A subfamily.</text>
</comment>
<comment type="subcellular location">
    <subcellularLocation>
        <location evidence="1">Nucleus</location>
    </subcellularLocation>
</comment>
<evidence type="ECO:0000256" key="4">
    <source>
        <dbReference type="ARBA" id="ARBA00023016"/>
    </source>
</evidence>
<evidence type="ECO:0000256" key="5">
    <source>
        <dbReference type="ARBA" id="ARBA00023125"/>
    </source>
</evidence>
<dbReference type="SUPFAM" id="SSF46785">
    <property type="entry name" value="Winged helix' DNA-binding domain"/>
    <property type="match status" value="1"/>
</dbReference>
<evidence type="ECO:0000256" key="6">
    <source>
        <dbReference type="ARBA" id="ARBA00023163"/>
    </source>
</evidence>
<evidence type="ECO:0000313" key="12">
    <source>
        <dbReference type="Proteomes" id="UP000886595"/>
    </source>
</evidence>
<keyword evidence="4" id="KW-0346">Stress response</keyword>
<keyword evidence="9" id="KW-0175">Coiled coil</keyword>
<dbReference type="EMBL" id="JAAMPC010000007">
    <property type="protein sequence ID" value="KAG2301905.1"/>
    <property type="molecule type" value="Genomic_DNA"/>
</dbReference>
<reference evidence="11 12" key="1">
    <citation type="submission" date="2020-02" db="EMBL/GenBank/DDBJ databases">
        <authorList>
            <person name="Ma Q."/>
            <person name="Huang Y."/>
            <person name="Song X."/>
            <person name="Pei D."/>
        </authorList>
    </citation>
    <scope>NUCLEOTIDE SEQUENCE [LARGE SCALE GENOMIC DNA]</scope>
    <source>
        <strain evidence="11">Sxm20200214</strain>
        <tissue evidence="11">Leaf</tissue>
    </source>
</reference>
<keyword evidence="2" id="KW-0597">Phosphoprotein</keyword>
<keyword evidence="5" id="KW-0238">DNA-binding</keyword>
<feature type="domain" description="HSF-type DNA-binding" evidence="10">
    <location>
        <begin position="59"/>
        <end position="83"/>
    </location>
</feature>
<organism evidence="11 12">
    <name type="scientific">Brassica carinata</name>
    <name type="common">Ethiopian mustard</name>
    <name type="synonym">Abyssinian cabbage</name>
    <dbReference type="NCBI Taxonomy" id="52824"/>
    <lineage>
        <taxon>Eukaryota</taxon>
        <taxon>Viridiplantae</taxon>
        <taxon>Streptophyta</taxon>
        <taxon>Embryophyta</taxon>
        <taxon>Tracheophyta</taxon>
        <taxon>Spermatophyta</taxon>
        <taxon>Magnoliopsida</taxon>
        <taxon>eudicotyledons</taxon>
        <taxon>Gunneridae</taxon>
        <taxon>Pentapetalae</taxon>
        <taxon>rosids</taxon>
        <taxon>malvids</taxon>
        <taxon>Brassicales</taxon>
        <taxon>Brassicaceae</taxon>
        <taxon>Brassiceae</taxon>
        <taxon>Brassica</taxon>
    </lineage>
</organism>
<accession>A0A8X7V3B4</accession>
<dbReference type="GO" id="GO:0000978">
    <property type="term" value="F:RNA polymerase II cis-regulatory region sequence-specific DNA binding"/>
    <property type="evidence" value="ECO:0007669"/>
    <property type="project" value="TreeGrafter"/>
</dbReference>
<keyword evidence="12" id="KW-1185">Reference proteome</keyword>
<sequence>MDYDLPTPLEVLRESGPTPFITKAYNIVEDSSTNNIVSWSRDNNSFIVWEPETFSLICLPMYFKHNNFSSFVRQLNTYGFKKIDTERWEFANEYFLRGQRHLLKNIRRRKTPSQTQTQILEKFELEREIQGMRRDKAALVTELVRLRQKQETVKTYLRFMEEKLKITERKQQMMMDFLLNKVKKSSFLENIKKRKQQGIENLEQSQEITSSHGVEDYGTFIKAEPEEYGDQFGGVIGYGDELHIASMEDQRQDEGVQREMDSEGIWKAYVLCDEMCILGEHLL</sequence>
<name>A0A8X7V3B4_BRACI</name>
<dbReference type="GO" id="GO:0003700">
    <property type="term" value="F:DNA-binding transcription factor activity"/>
    <property type="evidence" value="ECO:0007669"/>
    <property type="project" value="InterPro"/>
</dbReference>
<evidence type="ECO:0000256" key="1">
    <source>
        <dbReference type="ARBA" id="ARBA00004123"/>
    </source>
</evidence>
<proteinExistence type="inferred from homology"/>
<dbReference type="InterPro" id="IPR036390">
    <property type="entry name" value="WH_DNA-bd_sf"/>
</dbReference>
<protein>
    <recommendedName>
        <fullName evidence="10">HSF-type DNA-binding domain-containing protein</fullName>
    </recommendedName>
</protein>
<evidence type="ECO:0000256" key="2">
    <source>
        <dbReference type="ARBA" id="ARBA00022553"/>
    </source>
</evidence>
<keyword evidence="6" id="KW-0804">Transcription</keyword>
<dbReference type="PROSITE" id="PS00434">
    <property type="entry name" value="HSF_DOMAIN"/>
    <property type="match status" value="1"/>
</dbReference>
<dbReference type="PRINTS" id="PR00056">
    <property type="entry name" value="HSFDOMAIN"/>
</dbReference>
<dbReference type="GO" id="GO:0034605">
    <property type="term" value="P:cellular response to heat"/>
    <property type="evidence" value="ECO:0007669"/>
    <property type="project" value="TreeGrafter"/>
</dbReference>
<gene>
    <name evidence="11" type="ORF">Bca52824_030556</name>
</gene>
<dbReference type="GO" id="GO:0006357">
    <property type="term" value="P:regulation of transcription by RNA polymerase II"/>
    <property type="evidence" value="ECO:0007669"/>
    <property type="project" value="TreeGrafter"/>
</dbReference>
<comment type="caution">
    <text evidence="11">The sequence shown here is derived from an EMBL/GenBank/DDBJ whole genome shotgun (WGS) entry which is preliminary data.</text>
</comment>
<dbReference type="AlphaFoldDB" id="A0A8X7V3B4"/>
<dbReference type="Pfam" id="PF00447">
    <property type="entry name" value="HSF_DNA-bind"/>
    <property type="match status" value="1"/>
</dbReference>
<keyword evidence="7" id="KW-0539">Nucleus</keyword>
<evidence type="ECO:0000256" key="3">
    <source>
        <dbReference type="ARBA" id="ARBA00023015"/>
    </source>
</evidence>
<dbReference type="Gene3D" id="1.10.10.10">
    <property type="entry name" value="Winged helix-like DNA-binding domain superfamily/Winged helix DNA-binding domain"/>
    <property type="match status" value="1"/>
</dbReference>
<dbReference type="PANTHER" id="PTHR10015">
    <property type="entry name" value="HEAT SHOCK TRANSCRIPTION FACTOR"/>
    <property type="match status" value="1"/>
</dbReference>
<dbReference type="OrthoDB" id="60033at2759"/>
<dbReference type="InterPro" id="IPR000232">
    <property type="entry name" value="HSF_DNA-bd"/>
</dbReference>
<dbReference type="PANTHER" id="PTHR10015:SF456">
    <property type="entry name" value="E2F_DP FAMILY WINGED-HELIX DNA-BINDING DOMAIN-CONTAINING PROTEIN-RELATED"/>
    <property type="match status" value="1"/>
</dbReference>
<evidence type="ECO:0000256" key="9">
    <source>
        <dbReference type="SAM" id="Coils"/>
    </source>
</evidence>
<feature type="coiled-coil region" evidence="9">
    <location>
        <begin position="122"/>
        <end position="149"/>
    </location>
</feature>
<dbReference type="Proteomes" id="UP000886595">
    <property type="component" value="Unassembled WGS sequence"/>
</dbReference>
<evidence type="ECO:0000256" key="8">
    <source>
        <dbReference type="ARBA" id="ARBA00061350"/>
    </source>
</evidence>
<keyword evidence="3" id="KW-0805">Transcription regulation</keyword>
<dbReference type="InterPro" id="IPR036388">
    <property type="entry name" value="WH-like_DNA-bd_sf"/>
</dbReference>